<dbReference type="AlphaFoldDB" id="A0A5N5GZK1"/>
<proteinExistence type="predicted"/>
<comment type="caution">
    <text evidence="1">The sequence shown here is derived from an EMBL/GenBank/DDBJ whole genome shotgun (WGS) entry which is preliminary data.</text>
</comment>
<dbReference type="OrthoDB" id="10366934at2759"/>
<gene>
    <name evidence="1" type="ORF">D8674_041229</name>
</gene>
<name>A0A5N5GZK1_9ROSA</name>
<evidence type="ECO:0000313" key="1">
    <source>
        <dbReference type="EMBL" id="KAB2621055.1"/>
    </source>
</evidence>
<dbReference type="EMBL" id="SMOL01000245">
    <property type="protein sequence ID" value="KAB2621055.1"/>
    <property type="molecule type" value="Genomic_DNA"/>
</dbReference>
<sequence length="147" mass="16825">MINAEKAPLTFWQFASFGIYQNRDRPITKSAYPWLKECNFGRCRVCRKENKHFSSACPYWNGVPPGAIVGDGYGVVCGLFDRRLYKNTNRCAHPGGSSKGRLIVAHCNYCRNSGLHWSEKCPERPKDKPYKLLFISSSKPKLLKKTY</sequence>
<evidence type="ECO:0000313" key="2">
    <source>
        <dbReference type="Proteomes" id="UP000327157"/>
    </source>
</evidence>
<reference evidence="1 2" key="2">
    <citation type="submission" date="2019-11" db="EMBL/GenBank/DDBJ databases">
        <title>A de novo genome assembly of a pear dwarfing rootstock.</title>
        <authorList>
            <person name="Wang F."/>
            <person name="Wang J."/>
            <person name="Li S."/>
            <person name="Zhang Y."/>
            <person name="Fang M."/>
            <person name="Ma L."/>
            <person name="Zhao Y."/>
            <person name="Jiang S."/>
        </authorList>
    </citation>
    <scope>NUCLEOTIDE SEQUENCE [LARGE SCALE GENOMIC DNA]</scope>
    <source>
        <strain evidence="1">S2</strain>
        <tissue evidence="1">Leaf</tissue>
    </source>
</reference>
<organism evidence="1 2">
    <name type="scientific">Pyrus ussuriensis x Pyrus communis</name>
    <dbReference type="NCBI Taxonomy" id="2448454"/>
    <lineage>
        <taxon>Eukaryota</taxon>
        <taxon>Viridiplantae</taxon>
        <taxon>Streptophyta</taxon>
        <taxon>Embryophyta</taxon>
        <taxon>Tracheophyta</taxon>
        <taxon>Spermatophyta</taxon>
        <taxon>Magnoliopsida</taxon>
        <taxon>eudicotyledons</taxon>
        <taxon>Gunneridae</taxon>
        <taxon>Pentapetalae</taxon>
        <taxon>rosids</taxon>
        <taxon>fabids</taxon>
        <taxon>Rosales</taxon>
        <taxon>Rosaceae</taxon>
        <taxon>Amygdaloideae</taxon>
        <taxon>Maleae</taxon>
        <taxon>Pyrus</taxon>
    </lineage>
</organism>
<dbReference type="Proteomes" id="UP000327157">
    <property type="component" value="Unassembled WGS sequence"/>
</dbReference>
<keyword evidence="2" id="KW-1185">Reference proteome</keyword>
<protein>
    <submittedName>
        <fullName evidence="1">Uncharacterized protein</fullName>
    </submittedName>
</protein>
<reference evidence="1 2" key="1">
    <citation type="submission" date="2019-09" db="EMBL/GenBank/DDBJ databases">
        <authorList>
            <person name="Ou C."/>
        </authorList>
    </citation>
    <scope>NUCLEOTIDE SEQUENCE [LARGE SCALE GENOMIC DNA]</scope>
    <source>
        <strain evidence="1">S2</strain>
        <tissue evidence="1">Leaf</tissue>
    </source>
</reference>
<accession>A0A5N5GZK1</accession>